<reference evidence="1" key="1">
    <citation type="submission" date="2019-02" db="EMBL/GenBank/DDBJ databases">
        <authorList>
            <person name="Li S.-H."/>
        </authorList>
    </citation>
    <scope>NUCLEOTIDE SEQUENCE</scope>
    <source>
        <strain evidence="1">IMCC14734</strain>
    </source>
</reference>
<keyword evidence="2" id="KW-1185">Reference proteome</keyword>
<dbReference type="Proteomes" id="UP001143362">
    <property type="component" value="Unassembled WGS sequence"/>
</dbReference>
<protein>
    <submittedName>
        <fullName evidence="1">Uncharacterized protein</fullName>
    </submittedName>
</protein>
<dbReference type="EMBL" id="SHNN01000001">
    <property type="protein sequence ID" value="MCX2980179.1"/>
    <property type="molecule type" value="Genomic_DNA"/>
</dbReference>
<evidence type="ECO:0000313" key="1">
    <source>
        <dbReference type="EMBL" id="MCX2980179.1"/>
    </source>
</evidence>
<comment type="caution">
    <text evidence="1">The sequence shown here is derived from an EMBL/GenBank/DDBJ whole genome shotgun (WGS) entry which is preliminary data.</text>
</comment>
<dbReference type="RefSeq" id="WP_279244158.1">
    <property type="nucleotide sequence ID" value="NZ_SHNN01000001.1"/>
</dbReference>
<evidence type="ECO:0000313" key="2">
    <source>
        <dbReference type="Proteomes" id="UP001143362"/>
    </source>
</evidence>
<accession>A0ABT3TDV3</accession>
<name>A0ABT3TDV3_9GAMM</name>
<organism evidence="1 2">
    <name type="scientific">Candidatus Litorirhabdus singularis</name>
    <dbReference type="NCBI Taxonomy" id="2518993"/>
    <lineage>
        <taxon>Bacteria</taxon>
        <taxon>Pseudomonadati</taxon>
        <taxon>Pseudomonadota</taxon>
        <taxon>Gammaproteobacteria</taxon>
        <taxon>Cellvibrionales</taxon>
        <taxon>Halieaceae</taxon>
        <taxon>Candidatus Litorirhabdus</taxon>
    </lineage>
</organism>
<proteinExistence type="predicted"/>
<gene>
    <name evidence="1" type="ORF">EYC98_04775</name>
</gene>
<sequence length="259" mass="29603">MLPDTNQSRTGRKLLKRYLYANFSLLDVFKIAFGNTQARVPFTVKASPSSVYYNFRIQPDKVEDFIRYINLPPEFEVCPMTCLQGEQADFLLTLNVYEVTGIAVGVRAEYSTYIKDADGARRYMVLEAQSSEYSMDPVDVITKKGRVEHDTSTQTVATLVASRDKKLFEASYPQPDSTTQAAIHPEWVSANDYIYWRNGICDRTFYDSGLAYPKAHCIDPESVSIVDDTHWSQFLESTPKHIVQFEEAIDFVIMPWVNI</sequence>